<feature type="repeat" description="WD" evidence="3">
    <location>
        <begin position="34"/>
        <end position="75"/>
    </location>
</feature>
<dbReference type="PROSITE" id="PS50082">
    <property type="entry name" value="WD_REPEATS_2"/>
    <property type="match status" value="1"/>
</dbReference>
<dbReference type="InterPro" id="IPR019775">
    <property type="entry name" value="WD40_repeat_CS"/>
</dbReference>
<dbReference type="PANTHER" id="PTHR44099:SF4">
    <property type="entry name" value="RABCONNECTIN-3B, ISOFORM A"/>
    <property type="match status" value="1"/>
</dbReference>
<dbReference type="InterPro" id="IPR001680">
    <property type="entry name" value="WD40_rpt"/>
</dbReference>
<organism evidence="4 5">
    <name type="scientific">Scylla paramamosain</name>
    <name type="common">Mud crab</name>
    <dbReference type="NCBI Taxonomy" id="85552"/>
    <lineage>
        <taxon>Eukaryota</taxon>
        <taxon>Metazoa</taxon>
        <taxon>Ecdysozoa</taxon>
        <taxon>Arthropoda</taxon>
        <taxon>Crustacea</taxon>
        <taxon>Multicrustacea</taxon>
        <taxon>Malacostraca</taxon>
        <taxon>Eumalacostraca</taxon>
        <taxon>Eucarida</taxon>
        <taxon>Decapoda</taxon>
        <taxon>Pleocyemata</taxon>
        <taxon>Brachyura</taxon>
        <taxon>Eubrachyura</taxon>
        <taxon>Portunoidea</taxon>
        <taxon>Portunidae</taxon>
        <taxon>Portuninae</taxon>
        <taxon>Scylla</taxon>
    </lineage>
</organism>
<accession>A0AAW0T0L4</accession>
<evidence type="ECO:0000256" key="2">
    <source>
        <dbReference type="ARBA" id="ARBA00022737"/>
    </source>
</evidence>
<dbReference type="SUPFAM" id="SSF50978">
    <property type="entry name" value="WD40 repeat-like"/>
    <property type="match status" value="1"/>
</dbReference>
<dbReference type="InterPro" id="IPR015943">
    <property type="entry name" value="WD40/YVTN_repeat-like_dom_sf"/>
</dbReference>
<dbReference type="Gene3D" id="2.130.10.10">
    <property type="entry name" value="YVTN repeat-like/Quinoprotein amine dehydrogenase"/>
    <property type="match status" value="1"/>
</dbReference>
<dbReference type="Pfam" id="PF00400">
    <property type="entry name" value="WD40"/>
    <property type="match status" value="1"/>
</dbReference>
<dbReference type="PANTHER" id="PTHR44099">
    <property type="entry name" value="RABCONNECTIN-3B, ISOFORM A"/>
    <property type="match status" value="1"/>
</dbReference>
<evidence type="ECO:0000256" key="1">
    <source>
        <dbReference type="ARBA" id="ARBA00022574"/>
    </source>
</evidence>
<evidence type="ECO:0000313" key="4">
    <source>
        <dbReference type="EMBL" id="KAK8379747.1"/>
    </source>
</evidence>
<keyword evidence="5" id="KW-1185">Reference proteome</keyword>
<dbReference type="Proteomes" id="UP001487740">
    <property type="component" value="Unassembled WGS sequence"/>
</dbReference>
<dbReference type="AlphaFoldDB" id="A0AAW0T0L4"/>
<dbReference type="GO" id="GO:0005737">
    <property type="term" value="C:cytoplasm"/>
    <property type="evidence" value="ECO:0007669"/>
    <property type="project" value="TreeGrafter"/>
</dbReference>
<proteinExistence type="predicted"/>
<dbReference type="PROSITE" id="PS00678">
    <property type="entry name" value="WD_REPEATS_1"/>
    <property type="match status" value="1"/>
</dbReference>
<dbReference type="EMBL" id="JARAKH010000043">
    <property type="protein sequence ID" value="KAK8379747.1"/>
    <property type="molecule type" value="Genomic_DNA"/>
</dbReference>
<sequence>MLRLKVVFPSSPPPWLSFTMGSLNLVVPLVMWGREAPTHDISCVLLTKDVQTVVTGSRDGQICVWDFDPPNLKVTPRCLLVGHTSAVTCLAPGGSAHGTTFHCKLLGNWGDVYMGP</sequence>
<dbReference type="InterPro" id="IPR049916">
    <property type="entry name" value="WDR72-like"/>
</dbReference>
<comment type="caution">
    <text evidence="4">The sequence shown here is derived from an EMBL/GenBank/DDBJ whole genome shotgun (WGS) entry which is preliminary data.</text>
</comment>
<evidence type="ECO:0000256" key="3">
    <source>
        <dbReference type="PROSITE-ProRule" id="PRU00221"/>
    </source>
</evidence>
<dbReference type="InterPro" id="IPR036322">
    <property type="entry name" value="WD40_repeat_dom_sf"/>
</dbReference>
<protein>
    <submittedName>
        <fullName evidence="4">Uncharacterized protein</fullName>
    </submittedName>
</protein>
<evidence type="ECO:0000313" key="5">
    <source>
        <dbReference type="Proteomes" id="UP001487740"/>
    </source>
</evidence>
<gene>
    <name evidence="4" type="ORF">O3P69_019627</name>
</gene>
<name>A0AAW0T0L4_SCYPA</name>
<reference evidence="4 5" key="1">
    <citation type="submission" date="2023-03" db="EMBL/GenBank/DDBJ databases">
        <title>High-quality genome of Scylla paramamosain provides insights in environmental adaptation.</title>
        <authorList>
            <person name="Zhang L."/>
        </authorList>
    </citation>
    <scope>NUCLEOTIDE SEQUENCE [LARGE SCALE GENOMIC DNA]</scope>
    <source>
        <strain evidence="4">LZ_2023a</strain>
        <tissue evidence="4">Muscle</tissue>
    </source>
</reference>
<keyword evidence="1 3" id="KW-0853">WD repeat</keyword>
<keyword evidence="2" id="KW-0677">Repeat</keyword>